<evidence type="ECO:0008006" key="3">
    <source>
        <dbReference type="Google" id="ProtNLM"/>
    </source>
</evidence>
<name>A0A941DXY5_9BACI</name>
<accession>A0A941DXY5</accession>
<dbReference type="EMBL" id="JAGSOT010000068">
    <property type="protein sequence ID" value="MBR7797736.1"/>
    <property type="molecule type" value="Genomic_DNA"/>
</dbReference>
<dbReference type="Proteomes" id="UP000675284">
    <property type="component" value="Unassembled WGS sequence"/>
</dbReference>
<dbReference type="AlphaFoldDB" id="A0A941DXY5"/>
<protein>
    <recommendedName>
        <fullName evidence="3">Lipoprotein</fullName>
    </recommendedName>
</protein>
<proteinExistence type="predicted"/>
<reference evidence="1" key="1">
    <citation type="submission" date="2021-04" db="EMBL/GenBank/DDBJ databases">
        <title>Isolation and polyphasic classification of algal microorganism.</title>
        <authorList>
            <person name="Wang S."/>
        </authorList>
    </citation>
    <scope>NUCLEOTIDE SEQUENCE</scope>
    <source>
        <strain evidence="1">720a</strain>
    </source>
</reference>
<dbReference type="RefSeq" id="WP_026681478.1">
    <property type="nucleotide sequence ID" value="NZ_BAAACY010000091.1"/>
</dbReference>
<gene>
    <name evidence="1" type="ORF">KCX74_17030</name>
</gene>
<comment type="caution">
    <text evidence="1">The sequence shown here is derived from an EMBL/GenBank/DDBJ whole genome shotgun (WGS) entry which is preliminary data.</text>
</comment>
<keyword evidence="2" id="KW-1185">Reference proteome</keyword>
<evidence type="ECO:0000313" key="1">
    <source>
        <dbReference type="EMBL" id="MBR7797736.1"/>
    </source>
</evidence>
<evidence type="ECO:0000313" key="2">
    <source>
        <dbReference type="Proteomes" id="UP000675284"/>
    </source>
</evidence>
<dbReference type="PROSITE" id="PS51257">
    <property type="entry name" value="PROKAR_LIPOPROTEIN"/>
    <property type="match status" value="1"/>
</dbReference>
<sequence length="170" mass="18917">MRIKLPFLVVFLSILVLITGGCSMKSDQEAIKEAEKITKETFENKEKVPLNYGIGNKSFYLPNGMEVVDEDESNLILEDKNQTFIVFHNTNENAKSTLNFAAATKKDALNVSSFSDSNGFGYFRVLPEEDNKFELQVGVGGVKVTTYVDKNGLDEDAETMMKIAKSIALQ</sequence>
<organism evidence="1 2">
    <name type="scientific">Virgibacillus salarius</name>
    <dbReference type="NCBI Taxonomy" id="447199"/>
    <lineage>
        <taxon>Bacteria</taxon>
        <taxon>Bacillati</taxon>
        <taxon>Bacillota</taxon>
        <taxon>Bacilli</taxon>
        <taxon>Bacillales</taxon>
        <taxon>Bacillaceae</taxon>
        <taxon>Virgibacillus</taxon>
    </lineage>
</organism>